<proteinExistence type="predicted"/>
<keyword evidence="3" id="KW-1185">Reference proteome</keyword>
<dbReference type="Proteomes" id="UP000259030">
    <property type="component" value="Chromosome"/>
</dbReference>
<gene>
    <name evidence="2" type="ORF">DFI_12515</name>
</gene>
<feature type="transmembrane region" description="Helical" evidence="1">
    <location>
        <begin position="6"/>
        <end position="25"/>
    </location>
</feature>
<evidence type="ECO:0000313" key="3">
    <source>
        <dbReference type="Proteomes" id="UP000259030"/>
    </source>
</evidence>
<evidence type="ECO:0000256" key="1">
    <source>
        <dbReference type="SAM" id="Phobius"/>
    </source>
</evidence>
<evidence type="ECO:0000313" key="2">
    <source>
        <dbReference type="EMBL" id="ASN81704.1"/>
    </source>
</evidence>
<reference evidence="2 3" key="1">
    <citation type="submission" date="2017-05" db="EMBL/GenBank/DDBJ databases">
        <title>The complete genome sequence of Deinococcus ficus isolated from the rhizosphere of the Ficus religiosa L. in Taiwan.</title>
        <authorList>
            <person name="Wu K.-M."/>
            <person name="Liao T.-L."/>
            <person name="Liu Y.-M."/>
            <person name="Young C.-C."/>
            <person name="Tsai S.-F."/>
        </authorList>
    </citation>
    <scope>NUCLEOTIDE SEQUENCE [LARGE SCALE GENOMIC DNA]</scope>
    <source>
        <strain evidence="2 3">CC-FR2-10</strain>
    </source>
</reference>
<feature type="transmembrane region" description="Helical" evidence="1">
    <location>
        <begin position="37"/>
        <end position="61"/>
    </location>
</feature>
<organism evidence="2 3">
    <name type="scientific">Deinococcus ficus</name>
    <dbReference type="NCBI Taxonomy" id="317577"/>
    <lineage>
        <taxon>Bacteria</taxon>
        <taxon>Thermotogati</taxon>
        <taxon>Deinococcota</taxon>
        <taxon>Deinococci</taxon>
        <taxon>Deinococcales</taxon>
        <taxon>Deinococcaceae</taxon>
        <taxon>Deinococcus</taxon>
    </lineage>
</organism>
<sequence length="98" mass="10890">MSDLHYLLILLTLAAWFYAVVTIRNDASRLHYRDRPLFWRAVTPLLAALAGVIMLLGLALLLEGQAALLWAALPVGALGAAAAWWVDLDPQRVVRRSR</sequence>
<feature type="transmembrane region" description="Helical" evidence="1">
    <location>
        <begin position="67"/>
        <end position="88"/>
    </location>
</feature>
<evidence type="ECO:0008006" key="4">
    <source>
        <dbReference type="Google" id="ProtNLM"/>
    </source>
</evidence>
<protein>
    <recommendedName>
        <fullName evidence="4">DUF3325 domain-containing protein</fullName>
    </recommendedName>
</protein>
<dbReference type="AlphaFoldDB" id="A0A221SYI4"/>
<dbReference type="EMBL" id="CP021081">
    <property type="protein sequence ID" value="ASN81704.1"/>
    <property type="molecule type" value="Genomic_DNA"/>
</dbReference>
<accession>A0A221SYI4</accession>
<keyword evidence="1" id="KW-1133">Transmembrane helix</keyword>
<keyword evidence="1" id="KW-0472">Membrane</keyword>
<keyword evidence="1" id="KW-0812">Transmembrane</keyword>
<dbReference type="RefSeq" id="WP_027463803.1">
    <property type="nucleotide sequence ID" value="NZ_CP021081.1"/>
</dbReference>
<dbReference type="KEGG" id="dfc:DFI_12515"/>
<name>A0A221SYI4_9DEIO</name>